<organism evidence="1 2">
    <name type="scientific">Candidatus Gottesmanbacteria bacterium GW2011_GWB1_44_11c</name>
    <dbReference type="NCBI Taxonomy" id="1618447"/>
    <lineage>
        <taxon>Bacteria</taxon>
        <taxon>Candidatus Gottesmaniibacteriota</taxon>
    </lineage>
</organism>
<comment type="caution">
    <text evidence="1">The sequence shown here is derived from an EMBL/GenBank/DDBJ whole genome shotgun (WGS) entry which is preliminary data.</text>
</comment>
<gene>
    <name evidence="1" type="ORF">UW22_C0048G0013</name>
</gene>
<dbReference type="AlphaFoldDB" id="A0A0G1GLF5"/>
<evidence type="ECO:0000313" key="2">
    <source>
        <dbReference type="Proteomes" id="UP000034617"/>
    </source>
</evidence>
<evidence type="ECO:0000313" key="1">
    <source>
        <dbReference type="EMBL" id="KKT35796.1"/>
    </source>
</evidence>
<name>A0A0G1GLF5_9BACT</name>
<accession>A0A0G1GLF5</accession>
<reference evidence="1 2" key="1">
    <citation type="journal article" date="2015" name="Nature">
        <title>rRNA introns, odd ribosomes, and small enigmatic genomes across a large radiation of phyla.</title>
        <authorList>
            <person name="Brown C.T."/>
            <person name="Hug L.A."/>
            <person name="Thomas B.C."/>
            <person name="Sharon I."/>
            <person name="Castelle C.J."/>
            <person name="Singh A."/>
            <person name="Wilkins M.J."/>
            <person name="Williams K.H."/>
            <person name="Banfield J.F."/>
        </authorList>
    </citation>
    <scope>NUCLEOTIDE SEQUENCE [LARGE SCALE GENOMIC DNA]</scope>
</reference>
<proteinExistence type="predicted"/>
<sequence length="54" mass="6273">MMSQYISEQKIEELEMKANEARELLIEMLRVGTHGRAAGDGRYFYGHVFSCFKT</sequence>
<dbReference type="EMBL" id="LCHM01000048">
    <property type="protein sequence ID" value="KKT35796.1"/>
    <property type="molecule type" value="Genomic_DNA"/>
</dbReference>
<dbReference type="Proteomes" id="UP000034617">
    <property type="component" value="Unassembled WGS sequence"/>
</dbReference>
<protein>
    <submittedName>
        <fullName evidence="1">Uncharacterized protein</fullName>
    </submittedName>
</protein>